<feature type="compositionally biased region" description="Basic and acidic residues" evidence="1">
    <location>
        <begin position="29"/>
        <end position="57"/>
    </location>
</feature>
<evidence type="ECO:0000313" key="2">
    <source>
        <dbReference type="EMBL" id="CAL1574405.1"/>
    </source>
</evidence>
<accession>A0AAV2JCM5</accession>
<feature type="region of interest" description="Disordered" evidence="1">
    <location>
        <begin position="19"/>
        <end position="71"/>
    </location>
</feature>
<dbReference type="AlphaFoldDB" id="A0AAV2JCM5"/>
<evidence type="ECO:0000256" key="1">
    <source>
        <dbReference type="SAM" id="MobiDB-lite"/>
    </source>
</evidence>
<dbReference type="Proteomes" id="UP001497482">
    <property type="component" value="Chromosome 11"/>
</dbReference>
<gene>
    <name evidence="2" type="ORF">KC01_LOCUS6134</name>
</gene>
<dbReference type="EMBL" id="OZ035833">
    <property type="protein sequence ID" value="CAL1574405.1"/>
    <property type="molecule type" value="Genomic_DNA"/>
</dbReference>
<organism evidence="2 3">
    <name type="scientific">Knipowitschia caucasica</name>
    <name type="common">Caucasian dwarf goby</name>
    <name type="synonym">Pomatoschistus caucasicus</name>
    <dbReference type="NCBI Taxonomy" id="637954"/>
    <lineage>
        <taxon>Eukaryota</taxon>
        <taxon>Metazoa</taxon>
        <taxon>Chordata</taxon>
        <taxon>Craniata</taxon>
        <taxon>Vertebrata</taxon>
        <taxon>Euteleostomi</taxon>
        <taxon>Actinopterygii</taxon>
        <taxon>Neopterygii</taxon>
        <taxon>Teleostei</taxon>
        <taxon>Neoteleostei</taxon>
        <taxon>Acanthomorphata</taxon>
        <taxon>Gobiaria</taxon>
        <taxon>Gobiiformes</taxon>
        <taxon>Gobioidei</taxon>
        <taxon>Gobiidae</taxon>
        <taxon>Gobiinae</taxon>
        <taxon>Knipowitschia</taxon>
    </lineage>
</organism>
<sequence length="71" mass="8157">MIRPKPVSDLNPKGLNILRSHVTSGSSKPRLDTCFGEKKSADPRWWRRTGDREEQPENNRFVEASPRHSTV</sequence>
<reference evidence="2 3" key="1">
    <citation type="submission" date="2024-04" db="EMBL/GenBank/DDBJ databases">
        <authorList>
            <person name="Waldvogel A.-M."/>
            <person name="Schoenle A."/>
        </authorList>
    </citation>
    <scope>NUCLEOTIDE SEQUENCE [LARGE SCALE GENOMIC DNA]</scope>
</reference>
<name>A0AAV2JCM5_KNICA</name>
<protein>
    <submittedName>
        <fullName evidence="2">Uncharacterized protein</fullName>
    </submittedName>
</protein>
<evidence type="ECO:0000313" key="3">
    <source>
        <dbReference type="Proteomes" id="UP001497482"/>
    </source>
</evidence>
<proteinExistence type="predicted"/>
<keyword evidence="3" id="KW-1185">Reference proteome</keyword>